<dbReference type="Gene3D" id="3.40.50.300">
    <property type="entry name" value="P-loop containing nucleotide triphosphate hydrolases"/>
    <property type="match status" value="1"/>
</dbReference>
<dbReference type="GO" id="GO:0046873">
    <property type="term" value="F:metal ion transmembrane transporter activity"/>
    <property type="evidence" value="ECO:0007669"/>
    <property type="project" value="InterPro"/>
</dbReference>
<feature type="transmembrane region" description="Helical" evidence="9">
    <location>
        <begin position="1933"/>
        <end position="1951"/>
    </location>
</feature>
<dbReference type="PANTHER" id="PTHR10039">
    <property type="entry name" value="AMELOGENIN"/>
    <property type="match status" value="1"/>
</dbReference>
<dbReference type="InterPro" id="IPR045863">
    <property type="entry name" value="CorA_TM1_TM2"/>
</dbReference>
<evidence type="ECO:0000313" key="11">
    <source>
        <dbReference type="EMBL" id="KAF5538893.1"/>
    </source>
</evidence>
<dbReference type="Pfam" id="PF00400">
    <property type="entry name" value="WD40"/>
    <property type="match status" value="2"/>
</dbReference>
<dbReference type="SMART" id="SM00954">
    <property type="entry name" value="RelA_SpoT"/>
    <property type="match status" value="1"/>
</dbReference>
<dbReference type="InterPro" id="IPR056884">
    <property type="entry name" value="NPHP3-like_N"/>
</dbReference>
<evidence type="ECO:0000256" key="3">
    <source>
        <dbReference type="ARBA" id="ARBA00022692"/>
    </source>
</evidence>
<accession>A0A8H5IMZ0</accession>
<feature type="domain" description="NACHT" evidence="10">
    <location>
        <begin position="422"/>
        <end position="563"/>
    </location>
</feature>
<dbReference type="InterPro" id="IPR027417">
    <property type="entry name" value="P-loop_NTPase"/>
</dbReference>
<evidence type="ECO:0000313" key="12">
    <source>
        <dbReference type="Proteomes" id="UP000582016"/>
    </source>
</evidence>
<keyword evidence="6 9" id="KW-0472">Membrane</keyword>
<evidence type="ECO:0000256" key="7">
    <source>
        <dbReference type="PROSITE-ProRule" id="PRU00221"/>
    </source>
</evidence>
<keyword evidence="3 9" id="KW-0812">Transmembrane</keyword>
<feature type="region of interest" description="Disordered" evidence="8">
    <location>
        <begin position="1"/>
        <end position="22"/>
    </location>
</feature>
<dbReference type="PROSITE" id="PS50837">
    <property type="entry name" value="NACHT"/>
    <property type="match status" value="1"/>
</dbReference>
<evidence type="ECO:0000256" key="5">
    <source>
        <dbReference type="ARBA" id="ARBA00022989"/>
    </source>
</evidence>
<feature type="transmembrane region" description="Helical" evidence="9">
    <location>
        <begin position="1963"/>
        <end position="1985"/>
    </location>
</feature>
<comment type="subcellular location">
    <subcellularLocation>
        <location evidence="1">Membrane</location>
        <topology evidence="1">Multi-pass membrane protein</topology>
    </subcellularLocation>
</comment>
<evidence type="ECO:0000256" key="6">
    <source>
        <dbReference type="ARBA" id="ARBA00023136"/>
    </source>
</evidence>
<dbReference type="PROSITE" id="PS00678">
    <property type="entry name" value="WD_REPEATS_1"/>
    <property type="match status" value="1"/>
</dbReference>
<keyword evidence="4" id="KW-0677">Repeat</keyword>
<dbReference type="SMART" id="SM00320">
    <property type="entry name" value="WD40"/>
    <property type="match status" value="6"/>
</dbReference>
<dbReference type="SUPFAM" id="SSF144083">
    <property type="entry name" value="Magnesium transport protein CorA, transmembrane region"/>
    <property type="match status" value="1"/>
</dbReference>
<dbReference type="SUPFAM" id="SSF81301">
    <property type="entry name" value="Nucleotidyltransferase"/>
    <property type="match status" value="1"/>
</dbReference>
<dbReference type="PROSITE" id="PS50294">
    <property type="entry name" value="WD_REPEATS_REGION"/>
    <property type="match status" value="1"/>
</dbReference>
<dbReference type="InterPro" id="IPR007111">
    <property type="entry name" value="NACHT_NTPase"/>
</dbReference>
<comment type="caution">
    <text evidence="11">The sequence shown here is derived from an EMBL/GenBank/DDBJ whole genome shotgun (WGS) entry which is preliminary data.</text>
</comment>
<dbReference type="InterPro" id="IPR043519">
    <property type="entry name" value="NT_sf"/>
</dbReference>
<dbReference type="InterPro" id="IPR036322">
    <property type="entry name" value="WD40_repeat_dom_sf"/>
</dbReference>
<dbReference type="GO" id="GO:0016020">
    <property type="term" value="C:membrane"/>
    <property type="evidence" value="ECO:0007669"/>
    <property type="project" value="UniProtKB-SubCell"/>
</dbReference>
<dbReference type="InterPro" id="IPR011047">
    <property type="entry name" value="Quinoprotein_ADH-like_sf"/>
</dbReference>
<feature type="repeat" description="WD" evidence="7">
    <location>
        <begin position="943"/>
        <end position="983"/>
    </location>
</feature>
<dbReference type="Gene3D" id="2.130.10.10">
    <property type="entry name" value="YVTN repeat-like/Quinoprotein amine dehydrogenase"/>
    <property type="match status" value="2"/>
</dbReference>
<dbReference type="GO" id="GO:0015969">
    <property type="term" value="P:guanosine tetraphosphate metabolic process"/>
    <property type="evidence" value="ECO:0007669"/>
    <property type="project" value="InterPro"/>
</dbReference>
<dbReference type="PROSITE" id="PS50082">
    <property type="entry name" value="WD_REPEATS_2"/>
    <property type="match status" value="2"/>
</dbReference>
<keyword evidence="2 7" id="KW-0853">WD repeat</keyword>
<dbReference type="Pfam" id="PF01544">
    <property type="entry name" value="CorA"/>
    <property type="match status" value="1"/>
</dbReference>
<sequence>MSAPSPATPCLGESSPPPLKDKISAAIEEAAGAQSPMDAFFNAWERLGLVNDYARFAHELEEALKIELDHARIRATVSSRVKSNSSIEKSIRRRQEAQESSYNNLDEIFKGIHDLAGLRIIVDFPPGILAAQELVQRFEVVGKSEFSADRDLGLDWKPRFGTFESTNYRVKICPSPDHALYIYREVLIEIQVLSLAESLYNKLAHPLVYKKTSGQLSVKDQKLIDVSHGLSLCYWICLSCMQDQLEGQEIPDEVRKLGAIGQDAQIEQDISELVQVTPRVPPSDGTISNRILLDFIRDSQTQQAKSFGELFDKLVQVARHAGLHATPTTIKTFGSGFTSNNFNNISNSSGFGHINHAPPTYNNYYTGEPSSSSAYVKALFITDPRVDKEEIQDRKGGLLTELSDWILQHDDFKSWERGETSRILWISGEPGKGKTMLMCRIVDDLSPRTKVSYFFCEANEPNTNNATSVLRGLIYLLIQQDHVAMSCFEKECQRYGTQYFENRSFSLTQLRKAFIAILTALISKPIYLAVDALDECVEGQGALLEIITGNSHLQNVKWVVSSRNKPLIMEYLERASISISLERNNVSVSAAVTEYTKYKAKLLFERKQYEEQMMQQVMDLLFSKAQSTFLWVSLACEMLAKRESFDPVGVLGDFPPGLDSLYKMMLDEVRSASSYRIYQQIMAVVLTVLRPISMHELQSLAPLFPKGLRKDKMIEVIRYCGCFLSVRESFIYFVHESAKDFLLNHNYSFGYNAQQQHYEILMASLTTMAKLPSIDDFEQVKYPCTKWAFHVSRCKPEVQAEELRGGSHIDDFLRESYLEWFKSLGYLRAVSDGILCMLELSLQVSGDISGFGKLVREETSFMRYHSHTSSIMRKVYGKMEPRWITLKPDVDNSSNPAIHSLEGHTSTIVDISFSHDGCLLASASSDRTVRIWDVVTGESMYILEGHRSSLNSVAFSGSNYRLASASSETINIWDAERGEHMKSIDDRINSSLNRSVALSKDGSILFGSSQEGFKLWNSETGSLIRKLPHRLETAVPLIITRVAISACDKFLAGADDWAVLLWDSETGAMVYEIEYQAFGIAYPSLKFSSENKLWVLGRKTFFLLDPVTKEILGQGKRSEMLSYLNEASQDHEQLPLPPGNSQPTIIYHKVLDWVERYDKGSKLGLLATSGDRDRNIEIRDLAIPDSTSAQIRERDDFHRVSFLPNGIFILSSPSRLPVSICHFKTGKVMLNIYFQLVSRLLSPVVAARGETITYVEHGHLSIINLSTGVKYSELEQEIRKVNDRSIILGAFSSDGKWIALGSSRNIQVYDIEKRKHCQRFESHRSAYNMAAVFSNNSRYLAVGSIGSIKIWDTNSWTERVLAIPHKGRFEDRHTVSLLFSEDDSSLICSSYLLSSTPGTRIDIWKLVGGDEIRTFTLDISCKFQSFNSESSFVTTNVGLFELTQDKVHSRGYALSQDGQWVLWCTKPVLWLPPEFRPKEKAESFEVFEGHKIVIGLASGGVLFLEFDPSGPTADLGQPSFLEEPVSYPPDFVRLRRPNNPCLWGLSQHLSRPARSESRIAFIDIPHAAFSTPPLQPHPAKAKDCTGLIRVIPDDTTRLLFIEDISSNLIMDIGETLDIDPLFFAEYTITDFQNLESQPPPPAHAILPSLIATKPHMHLHYQQVLDLGSIDKFENCSYALKTNCNIPRNVRRLAPLAERQLALARASCSIFFKNIGSSSIGLILVDRPSTYVFDALGTSRERAYSAQVMYSGFEDFEPSPSFTTFTSGETKNTWDKASMFDSIMQYFCTQPPPSFSTSAAEILAIAYYPIRIVLAEWNLYVHLTSRFSKHYEYSFRDIRGRLHDDDIVDLQRWRRRTKQSRYKLALLANYIDHRLEYKKDKEQWIMVRKDIEYLQQQLQDYGQSLEQMINVATSIALLMDSRRSILEAVSVRRLTYIALIFIPLAWVSSLFSMSDGFLPGEKHFWIYFATSLPLLGLVVLLSALPYERLLRILESSWERLQE</sequence>
<dbReference type="InterPro" id="IPR001680">
    <property type="entry name" value="WD40_rpt"/>
</dbReference>
<dbReference type="Gene3D" id="3.30.460.10">
    <property type="entry name" value="Beta Polymerase, domain 2"/>
    <property type="match status" value="1"/>
</dbReference>
<dbReference type="InterPro" id="IPR019775">
    <property type="entry name" value="WD40_repeat_CS"/>
</dbReference>
<dbReference type="Gene3D" id="1.20.58.340">
    <property type="entry name" value="Magnesium transport protein CorA, transmembrane region"/>
    <property type="match status" value="1"/>
</dbReference>
<evidence type="ECO:0000256" key="1">
    <source>
        <dbReference type="ARBA" id="ARBA00004141"/>
    </source>
</evidence>
<dbReference type="SUPFAM" id="SSF50998">
    <property type="entry name" value="Quinoprotein alcohol dehydrogenase-like"/>
    <property type="match status" value="1"/>
</dbReference>
<organism evidence="11 12">
    <name type="scientific">Fusarium phyllophilum</name>
    <dbReference type="NCBI Taxonomy" id="47803"/>
    <lineage>
        <taxon>Eukaryota</taxon>
        <taxon>Fungi</taxon>
        <taxon>Dikarya</taxon>
        <taxon>Ascomycota</taxon>
        <taxon>Pezizomycotina</taxon>
        <taxon>Sordariomycetes</taxon>
        <taxon>Hypocreomycetidae</taxon>
        <taxon>Hypocreales</taxon>
        <taxon>Nectriaceae</taxon>
        <taxon>Fusarium</taxon>
        <taxon>Fusarium fujikuroi species complex</taxon>
    </lineage>
</organism>
<proteinExistence type="predicted"/>
<evidence type="ECO:0000256" key="9">
    <source>
        <dbReference type="SAM" id="Phobius"/>
    </source>
</evidence>
<keyword evidence="5 9" id="KW-1133">Transmembrane helix</keyword>
<dbReference type="CDD" id="cd05399">
    <property type="entry name" value="NT_Rel-Spo_like"/>
    <property type="match status" value="1"/>
</dbReference>
<dbReference type="Pfam" id="PF24883">
    <property type="entry name" value="NPHP3_N"/>
    <property type="match status" value="1"/>
</dbReference>
<name>A0A8H5IMZ0_9HYPO</name>
<dbReference type="Pfam" id="PF04607">
    <property type="entry name" value="RelA_SpoT"/>
    <property type="match status" value="1"/>
</dbReference>
<dbReference type="InterPro" id="IPR015943">
    <property type="entry name" value="WD40/YVTN_repeat-like_dom_sf"/>
</dbReference>
<evidence type="ECO:0000256" key="4">
    <source>
        <dbReference type="ARBA" id="ARBA00022737"/>
    </source>
</evidence>
<feature type="repeat" description="WD" evidence="7">
    <location>
        <begin position="901"/>
        <end position="942"/>
    </location>
</feature>
<dbReference type="Proteomes" id="UP000582016">
    <property type="component" value="Unassembled WGS sequence"/>
</dbReference>
<keyword evidence="12" id="KW-1185">Reference proteome</keyword>
<dbReference type="InterPro" id="IPR007685">
    <property type="entry name" value="RelA_SpoT"/>
</dbReference>
<gene>
    <name evidence="11" type="ORF">FPHYL_12406</name>
</gene>
<reference evidence="11 12" key="1">
    <citation type="submission" date="2020-05" db="EMBL/GenBank/DDBJ databases">
        <title>Identification and distribution of gene clusters putatively required for synthesis of sphingolipid metabolism inhibitors in phylogenetically diverse species of the filamentous fungus Fusarium.</title>
        <authorList>
            <person name="Kim H.-S."/>
            <person name="Busman M."/>
            <person name="Brown D.W."/>
            <person name="Divon H."/>
            <person name="Uhlig S."/>
            <person name="Proctor R.H."/>
        </authorList>
    </citation>
    <scope>NUCLEOTIDE SEQUENCE [LARGE SCALE GENOMIC DNA]</scope>
    <source>
        <strain evidence="11 12">NRRL 13617</strain>
    </source>
</reference>
<evidence type="ECO:0000259" key="10">
    <source>
        <dbReference type="PROSITE" id="PS50837"/>
    </source>
</evidence>
<dbReference type="SUPFAM" id="SSF50978">
    <property type="entry name" value="WD40 repeat-like"/>
    <property type="match status" value="1"/>
</dbReference>
<dbReference type="EMBL" id="JAAOAQ010000634">
    <property type="protein sequence ID" value="KAF5538893.1"/>
    <property type="molecule type" value="Genomic_DNA"/>
</dbReference>
<evidence type="ECO:0000256" key="2">
    <source>
        <dbReference type="ARBA" id="ARBA00022574"/>
    </source>
</evidence>
<evidence type="ECO:0000256" key="8">
    <source>
        <dbReference type="SAM" id="MobiDB-lite"/>
    </source>
</evidence>
<dbReference type="InterPro" id="IPR002523">
    <property type="entry name" value="MgTranspt_CorA/ZnTranspt_ZntB"/>
</dbReference>
<protein>
    <submittedName>
        <fullName evidence="11">Wd40 repeat protein</fullName>
    </submittedName>
</protein>
<dbReference type="SUPFAM" id="SSF52540">
    <property type="entry name" value="P-loop containing nucleoside triphosphate hydrolases"/>
    <property type="match status" value="1"/>
</dbReference>
<dbReference type="OrthoDB" id="538223at2759"/>